<keyword evidence="4" id="KW-1015">Disulfide bond</keyword>
<feature type="domain" description="FAD/NAD(P)-binding" evidence="8">
    <location>
        <begin position="6"/>
        <end position="291"/>
    </location>
</feature>
<name>A0A2H0YX07_9BACT</name>
<evidence type="ECO:0000313" key="10">
    <source>
        <dbReference type="Proteomes" id="UP000231542"/>
    </source>
</evidence>
<dbReference type="PROSITE" id="PS00573">
    <property type="entry name" value="PYRIDINE_REDOX_2"/>
    <property type="match status" value="1"/>
</dbReference>
<comment type="caution">
    <text evidence="9">The sequence shown here is derived from an EMBL/GenBank/DDBJ whole genome shotgun (WGS) entry which is preliminary data.</text>
</comment>
<sequence length="316" mass="34814">MQKKEFDLIIIGAGAAGLTAAIYAARRTLTTLVLTKDIGGQANLASHIENYPGYDSTDGFELMDKIKKQAEKFGARFLMQEVKEIKKQDKYFQIITTQSKFTAHAIILAFGLTPRDLGVPGEQELKNKGVSYCINCDGPLFKEKTVVVVGGGNSALDAAEYLSKIATQIYLINRGDSFQGERCLVERIEKMKNIKVFSNSEVSEIEGENKVASVRVKNNQTTQEQELFCDGVFVEVGYVAKTDLVKDLVELNERRQVKINRNCETSCPGVFAAGDVTDIAYKQVVIAAGEGAKAALQAYQYLQQKQGKSVKVDWGI</sequence>
<dbReference type="PRINTS" id="PR00469">
    <property type="entry name" value="PNDRDTASEII"/>
</dbReference>
<dbReference type="InterPro" id="IPR050097">
    <property type="entry name" value="Ferredoxin-NADP_redctase_2"/>
</dbReference>
<comment type="cofactor">
    <cofactor evidence="7">
        <name>FAD</name>
        <dbReference type="ChEBI" id="CHEBI:57692"/>
    </cofactor>
    <text evidence="7">Binds 1 FAD per subunit.</text>
</comment>
<dbReference type="EC" id="1.8.1.9" evidence="6"/>
<dbReference type="Proteomes" id="UP000231542">
    <property type="component" value="Unassembled WGS sequence"/>
</dbReference>
<keyword evidence="5 6" id="KW-0676">Redox-active center</keyword>
<dbReference type="GO" id="GO:0004791">
    <property type="term" value="F:thioredoxin-disulfide reductase (NADPH) activity"/>
    <property type="evidence" value="ECO:0007669"/>
    <property type="project" value="UniProtKB-UniRule"/>
</dbReference>
<dbReference type="InterPro" id="IPR005982">
    <property type="entry name" value="Thioredox_Rdtase"/>
</dbReference>
<dbReference type="GO" id="GO:0019430">
    <property type="term" value="P:removal of superoxide radicals"/>
    <property type="evidence" value="ECO:0007669"/>
    <property type="project" value="UniProtKB-UniRule"/>
</dbReference>
<evidence type="ECO:0000256" key="5">
    <source>
        <dbReference type="ARBA" id="ARBA00023284"/>
    </source>
</evidence>
<proteinExistence type="inferred from homology"/>
<dbReference type="PRINTS" id="PR00368">
    <property type="entry name" value="FADPNR"/>
</dbReference>
<dbReference type="AlphaFoldDB" id="A0A2H0YX07"/>
<evidence type="ECO:0000256" key="4">
    <source>
        <dbReference type="ARBA" id="ARBA00023157"/>
    </source>
</evidence>
<dbReference type="InterPro" id="IPR036188">
    <property type="entry name" value="FAD/NAD-bd_sf"/>
</dbReference>
<dbReference type="InterPro" id="IPR023753">
    <property type="entry name" value="FAD/NAD-binding_dom"/>
</dbReference>
<comment type="similarity">
    <text evidence="6">Belongs to the class-II pyridine nucleotide-disulfide oxidoreductase family.</text>
</comment>
<keyword evidence="3 6" id="KW-0560">Oxidoreductase</keyword>
<keyword evidence="1 6" id="KW-0285">Flavoprotein</keyword>
<dbReference type="GO" id="GO:0005737">
    <property type="term" value="C:cytoplasm"/>
    <property type="evidence" value="ECO:0007669"/>
    <property type="project" value="InterPro"/>
</dbReference>
<dbReference type="EMBL" id="PEXU01000005">
    <property type="protein sequence ID" value="PIS43027.1"/>
    <property type="molecule type" value="Genomic_DNA"/>
</dbReference>
<evidence type="ECO:0000259" key="8">
    <source>
        <dbReference type="Pfam" id="PF07992"/>
    </source>
</evidence>
<comment type="subunit">
    <text evidence="6">Homodimer.</text>
</comment>
<protein>
    <recommendedName>
        <fullName evidence="6">Thioredoxin reductase</fullName>
        <ecNumber evidence="6">1.8.1.9</ecNumber>
    </recommendedName>
</protein>
<dbReference type="Gene3D" id="3.50.50.60">
    <property type="entry name" value="FAD/NAD(P)-binding domain"/>
    <property type="match status" value="2"/>
</dbReference>
<reference evidence="9 10" key="1">
    <citation type="submission" date="2017-09" db="EMBL/GenBank/DDBJ databases">
        <title>Depth-based differentiation of microbial function through sediment-hosted aquifers and enrichment of novel symbionts in the deep terrestrial subsurface.</title>
        <authorList>
            <person name="Probst A.J."/>
            <person name="Ladd B."/>
            <person name="Jarett J.K."/>
            <person name="Geller-Mcgrath D.E."/>
            <person name="Sieber C.M."/>
            <person name="Emerson J.B."/>
            <person name="Anantharaman K."/>
            <person name="Thomas B.C."/>
            <person name="Malmstrom R."/>
            <person name="Stieglmeier M."/>
            <person name="Klingl A."/>
            <person name="Woyke T."/>
            <person name="Ryan C.M."/>
            <person name="Banfield J.F."/>
        </authorList>
    </citation>
    <scope>NUCLEOTIDE SEQUENCE [LARGE SCALE GENOMIC DNA]</scope>
    <source>
        <strain evidence="9">CG08_land_8_20_14_0_20_40_16</strain>
    </source>
</reference>
<dbReference type="SUPFAM" id="SSF51905">
    <property type="entry name" value="FAD/NAD(P)-binding domain"/>
    <property type="match status" value="1"/>
</dbReference>
<evidence type="ECO:0000256" key="1">
    <source>
        <dbReference type="ARBA" id="ARBA00022630"/>
    </source>
</evidence>
<organism evidence="9 10">
    <name type="scientific">Candidatus Kerfeldbacteria bacterium CG08_land_8_20_14_0_20_40_16</name>
    <dbReference type="NCBI Taxonomy" id="2014244"/>
    <lineage>
        <taxon>Bacteria</taxon>
        <taxon>Candidatus Kerfeldiibacteriota</taxon>
    </lineage>
</organism>
<dbReference type="NCBIfam" id="TIGR01292">
    <property type="entry name" value="TRX_reduct"/>
    <property type="match status" value="1"/>
</dbReference>
<accession>A0A2H0YX07</accession>
<gene>
    <name evidence="9" type="primary">trxB</name>
    <name evidence="9" type="ORF">COT24_00425</name>
</gene>
<evidence type="ECO:0000256" key="6">
    <source>
        <dbReference type="RuleBase" id="RU003880"/>
    </source>
</evidence>
<dbReference type="Pfam" id="PF07992">
    <property type="entry name" value="Pyr_redox_2"/>
    <property type="match status" value="1"/>
</dbReference>
<keyword evidence="7" id="KW-0521">NADP</keyword>
<keyword evidence="2 6" id="KW-0274">FAD</keyword>
<dbReference type="PANTHER" id="PTHR48105">
    <property type="entry name" value="THIOREDOXIN REDUCTASE 1-RELATED-RELATED"/>
    <property type="match status" value="1"/>
</dbReference>
<evidence type="ECO:0000256" key="2">
    <source>
        <dbReference type="ARBA" id="ARBA00022827"/>
    </source>
</evidence>
<evidence type="ECO:0000313" key="9">
    <source>
        <dbReference type="EMBL" id="PIS43027.1"/>
    </source>
</evidence>
<evidence type="ECO:0000256" key="7">
    <source>
        <dbReference type="RuleBase" id="RU003881"/>
    </source>
</evidence>
<dbReference type="InterPro" id="IPR008255">
    <property type="entry name" value="Pyr_nucl-diS_OxRdtase_2_AS"/>
</dbReference>
<comment type="catalytic activity">
    <reaction evidence="6">
        <text>[thioredoxin]-dithiol + NADP(+) = [thioredoxin]-disulfide + NADPH + H(+)</text>
        <dbReference type="Rhea" id="RHEA:20345"/>
        <dbReference type="Rhea" id="RHEA-COMP:10698"/>
        <dbReference type="Rhea" id="RHEA-COMP:10700"/>
        <dbReference type="ChEBI" id="CHEBI:15378"/>
        <dbReference type="ChEBI" id="CHEBI:29950"/>
        <dbReference type="ChEBI" id="CHEBI:50058"/>
        <dbReference type="ChEBI" id="CHEBI:57783"/>
        <dbReference type="ChEBI" id="CHEBI:58349"/>
        <dbReference type="EC" id="1.8.1.9"/>
    </reaction>
</comment>
<evidence type="ECO:0000256" key="3">
    <source>
        <dbReference type="ARBA" id="ARBA00023002"/>
    </source>
</evidence>